<dbReference type="EMBL" id="GGEC01074463">
    <property type="protein sequence ID" value="MBX54947.1"/>
    <property type="molecule type" value="Transcribed_RNA"/>
</dbReference>
<proteinExistence type="predicted"/>
<accession>A0A2P2PJP4</accession>
<evidence type="ECO:0000313" key="1">
    <source>
        <dbReference type="EMBL" id="MBX54947.1"/>
    </source>
</evidence>
<reference evidence="1" key="1">
    <citation type="submission" date="2018-02" db="EMBL/GenBank/DDBJ databases">
        <title>Rhizophora mucronata_Transcriptome.</title>
        <authorList>
            <person name="Meera S.P."/>
            <person name="Sreeshan A."/>
            <person name="Augustine A."/>
        </authorList>
    </citation>
    <scope>NUCLEOTIDE SEQUENCE</scope>
    <source>
        <tissue evidence="1">Leaf</tissue>
    </source>
</reference>
<protein>
    <submittedName>
        <fullName evidence="1">Uncharacterized protein</fullName>
    </submittedName>
</protein>
<organism evidence="1">
    <name type="scientific">Rhizophora mucronata</name>
    <name type="common">Asiatic mangrove</name>
    <dbReference type="NCBI Taxonomy" id="61149"/>
    <lineage>
        <taxon>Eukaryota</taxon>
        <taxon>Viridiplantae</taxon>
        <taxon>Streptophyta</taxon>
        <taxon>Embryophyta</taxon>
        <taxon>Tracheophyta</taxon>
        <taxon>Spermatophyta</taxon>
        <taxon>Magnoliopsida</taxon>
        <taxon>eudicotyledons</taxon>
        <taxon>Gunneridae</taxon>
        <taxon>Pentapetalae</taxon>
        <taxon>rosids</taxon>
        <taxon>fabids</taxon>
        <taxon>Malpighiales</taxon>
        <taxon>Rhizophoraceae</taxon>
        <taxon>Rhizophora</taxon>
    </lineage>
</organism>
<dbReference type="AlphaFoldDB" id="A0A2P2PJP4"/>
<name>A0A2P2PJP4_RHIMU</name>
<sequence length="43" mass="4782">MASLCFGRSTLPQSSFCLGKGDMIGIFQIKLFETFLPPKTIEK</sequence>